<reference evidence="1 2" key="1">
    <citation type="submission" date="2020-07" db="EMBL/GenBank/DDBJ databases">
        <title>Natrinema (YPL30) sp. nov. and Haloterrigena xxxxxx (YPL8) sp. nov., isolated from a salt mine.</title>
        <authorList>
            <person name="Cui H."/>
        </authorList>
    </citation>
    <scope>NUCLEOTIDE SEQUENCE [LARGE SCALE GENOMIC DNA]</scope>
    <source>
        <strain evidence="1 2">YPL13</strain>
    </source>
</reference>
<dbReference type="OrthoDB" id="187803at2157"/>
<dbReference type="EMBL" id="CP059154">
    <property type="protein sequence ID" value="QLK24331.1"/>
    <property type="molecule type" value="Genomic_DNA"/>
</dbReference>
<gene>
    <name evidence="1" type="ORF">HYG81_09305</name>
</gene>
<accession>A0A7D6CNK3</accession>
<proteinExistence type="predicted"/>
<dbReference type="AlphaFoldDB" id="A0A7D6CNK3"/>
<dbReference type="RefSeq" id="WP_180839420.1">
    <property type="nucleotide sequence ID" value="NZ_CP059154.1"/>
</dbReference>
<evidence type="ECO:0000313" key="2">
    <source>
        <dbReference type="Proteomes" id="UP000510869"/>
    </source>
</evidence>
<dbReference type="KEGG" id="nay:HYG81_09305"/>
<protein>
    <submittedName>
        <fullName evidence="1">Uncharacterized protein</fullName>
    </submittedName>
</protein>
<organism evidence="1 2">
    <name type="scientific">Natrinema zhouii</name>
    <dbReference type="NCBI Taxonomy" id="1710539"/>
    <lineage>
        <taxon>Archaea</taxon>
        <taxon>Methanobacteriati</taxon>
        <taxon>Methanobacteriota</taxon>
        <taxon>Stenosarchaea group</taxon>
        <taxon>Halobacteria</taxon>
        <taxon>Halobacteriales</taxon>
        <taxon>Natrialbaceae</taxon>
        <taxon>Natrinema</taxon>
    </lineage>
</organism>
<keyword evidence="2" id="KW-1185">Reference proteome</keyword>
<sequence>MQQRIDAGSNGELGIETSRVTRRSTLIGVGAMAVTGLAGCSARANERLEDVTVFNETDEPIDGTIEIVGPDDEVALSDAFDVASHDEEVNGDSNASAAYERVWGTIGDYDVFVQLADGFDIAGKTRADETVTIEDTDSALLAVVLGSDDREDEIGFAVGERWSDFER</sequence>
<evidence type="ECO:0000313" key="1">
    <source>
        <dbReference type="EMBL" id="QLK24331.1"/>
    </source>
</evidence>
<dbReference type="Proteomes" id="UP000510869">
    <property type="component" value="Chromosome"/>
</dbReference>
<name>A0A7D6CNK3_9EURY</name>
<dbReference type="GeneID" id="56143400"/>